<evidence type="ECO:0000313" key="2">
    <source>
        <dbReference type="EnsemblMetazoa" id="LLOJ004883-PA"/>
    </source>
</evidence>
<reference evidence="2" key="1">
    <citation type="submission" date="2020-05" db="UniProtKB">
        <authorList>
            <consortium name="EnsemblMetazoa"/>
        </authorList>
    </citation>
    <scope>IDENTIFICATION</scope>
    <source>
        <strain evidence="2">Jacobina</strain>
    </source>
</reference>
<dbReference type="InterPro" id="IPR040676">
    <property type="entry name" value="DUF5641"/>
</dbReference>
<protein>
    <recommendedName>
        <fullName evidence="1">Integrase catalytic domain-containing protein</fullName>
    </recommendedName>
</protein>
<sequence length="253" mass="28733">MALRRFISKRGPPTRIFSDNGTNLKGAEKVLKIELENFDQERVNSYLANQGITWTFIPPGAPHMGGAWERLIRSVKQAVRATLKSIEPTDEVLLTVMAEAEYTVNSRPLAVLSESGESLTPNHFLIHRSTLNPPPGEFDADDLILKKMWKRSQHLANVFWSQWVHYYLPTLTRRPKWWAKGRNVAIGDDVIIVDRALDRNHWPRGLVVDVKAGKDGVVRSAVVRTEKGTYVRPTTKLCVLEKEPTEEEVGEKE</sequence>
<dbReference type="VEuPathDB" id="VectorBase:LLOJ004883"/>
<dbReference type="InterPro" id="IPR012337">
    <property type="entry name" value="RNaseH-like_sf"/>
</dbReference>
<keyword evidence="3" id="KW-1185">Reference proteome</keyword>
<proteinExistence type="predicted"/>
<dbReference type="SUPFAM" id="SSF53098">
    <property type="entry name" value="Ribonuclease H-like"/>
    <property type="match status" value="1"/>
</dbReference>
<accession>A0A1B0GIT4</accession>
<dbReference type="Pfam" id="PF18701">
    <property type="entry name" value="DUF5641"/>
    <property type="match status" value="1"/>
</dbReference>
<dbReference type="EMBL" id="AJWK01015401">
    <property type="status" value="NOT_ANNOTATED_CDS"/>
    <property type="molecule type" value="Genomic_DNA"/>
</dbReference>
<dbReference type="VEuPathDB" id="VectorBase:LLONM1_011526"/>
<dbReference type="Proteomes" id="UP000092461">
    <property type="component" value="Unassembled WGS sequence"/>
</dbReference>
<dbReference type="PROSITE" id="PS50994">
    <property type="entry name" value="INTEGRASE"/>
    <property type="match status" value="1"/>
</dbReference>
<dbReference type="GO" id="GO:0015074">
    <property type="term" value="P:DNA integration"/>
    <property type="evidence" value="ECO:0007669"/>
    <property type="project" value="InterPro"/>
</dbReference>
<evidence type="ECO:0000313" key="3">
    <source>
        <dbReference type="Proteomes" id="UP000092461"/>
    </source>
</evidence>
<dbReference type="InterPro" id="IPR001584">
    <property type="entry name" value="Integrase_cat-core"/>
</dbReference>
<organism evidence="2 3">
    <name type="scientific">Lutzomyia longipalpis</name>
    <name type="common">Sand fly</name>
    <dbReference type="NCBI Taxonomy" id="7200"/>
    <lineage>
        <taxon>Eukaryota</taxon>
        <taxon>Metazoa</taxon>
        <taxon>Ecdysozoa</taxon>
        <taxon>Arthropoda</taxon>
        <taxon>Hexapoda</taxon>
        <taxon>Insecta</taxon>
        <taxon>Pterygota</taxon>
        <taxon>Neoptera</taxon>
        <taxon>Endopterygota</taxon>
        <taxon>Diptera</taxon>
        <taxon>Nematocera</taxon>
        <taxon>Psychodoidea</taxon>
        <taxon>Psychodidae</taxon>
        <taxon>Lutzomyia</taxon>
        <taxon>Lutzomyia</taxon>
    </lineage>
</organism>
<dbReference type="EnsemblMetazoa" id="LLOJ004883-RA">
    <property type="protein sequence ID" value="LLOJ004883-PA"/>
    <property type="gene ID" value="LLOJ004883"/>
</dbReference>
<name>A0A1B0GIT4_LUTLO</name>
<evidence type="ECO:0000259" key="1">
    <source>
        <dbReference type="PROSITE" id="PS50994"/>
    </source>
</evidence>
<dbReference type="InterPro" id="IPR036397">
    <property type="entry name" value="RNaseH_sf"/>
</dbReference>
<dbReference type="PANTHER" id="PTHR47331:SF6">
    <property type="entry name" value="DOUBLECORTIN DOMAIN-CONTAINING PROTEIN"/>
    <property type="match status" value="1"/>
</dbReference>
<dbReference type="PANTHER" id="PTHR47331">
    <property type="entry name" value="PHD-TYPE DOMAIN-CONTAINING PROTEIN"/>
    <property type="match status" value="1"/>
</dbReference>
<feature type="domain" description="Integrase catalytic" evidence="1">
    <location>
        <begin position="1"/>
        <end position="129"/>
    </location>
</feature>
<dbReference type="Gene3D" id="3.30.420.10">
    <property type="entry name" value="Ribonuclease H-like superfamily/Ribonuclease H"/>
    <property type="match status" value="1"/>
</dbReference>
<dbReference type="GO" id="GO:0003676">
    <property type="term" value="F:nucleic acid binding"/>
    <property type="evidence" value="ECO:0007669"/>
    <property type="project" value="InterPro"/>
</dbReference>
<dbReference type="AlphaFoldDB" id="A0A1B0GIT4"/>